<keyword evidence="2" id="KW-1185">Reference proteome</keyword>
<protein>
    <submittedName>
        <fullName evidence="1">Uncharacterized protein</fullName>
    </submittedName>
</protein>
<reference evidence="2" key="1">
    <citation type="journal article" date="2023" name="Front. Plant Sci.">
        <title>Chromosomal-level genome assembly of Melastoma candidum provides insights into trichome evolution.</title>
        <authorList>
            <person name="Zhong Y."/>
            <person name="Wu W."/>
            <person name="Sun C."/>
            <person name="Zou P."/>
            <person name="Liu Y."/>
            <person name="Dai S."/>
            <person name="Zhou R."/>
        </authorList>
    </citation>
    <scope>NUCLEOTIDE SEQUENCE [LARGE SCALE GENOMIC DNA]</scope>
</reference>
<evidence type="ECO:0000313" key="1">
    <source>
        <dbReference type="EMBL" id="KAI4372608.1"/>
    </source>
</evidence>
<dbReference type="Proteomes" id="UP001057402">
    <property type="component" value="Chromosome 4"/>
</dbReference>
<organism evidence="1 2">
    <name type="scientific">Melastoma candidum</name>
    <dbReference type="NCBI Taxonomy" id="119954"/>
    <lineage>
        <taxon>Eukaryota</taxon>
        <taxon>Viridiplantae</taxon>
        <taxon>Streptophyta</taxon>
        <taxon>Embryophyta</taxon>
        <taxon>Tracheophyta</taxon>
        <taxon>Spermatophyta</taxon>
        <taxon>Magnoliopsida</taxon>
        <taxon>eudicotyledons</taxon>
        <taxon>Gunneridae</taxon>
        <taxon>Pentapetalae</taxon>
        <taxon>rosids</taxon>
        <taxon>malvids</taxon>
        <taxon>Myrtales</taxon>
        <taxon>Melastomataceae</taxon>
        <taxon>Melastomatoideae</taxon>
        <taxon>Melastomateae</taxon>
        <taxon>Melastoma</taxon>
    </lineage>
</organism>
<dbReference type="EMBL" id="CM042883">
    <property type="protein sequence ID" value="KAI4372608.1"/>
    <property type="molecule type" value="Genomic_DNA"/>
</dbReference>
<accession>A0ACB9R272</accession>
<proteinExistence type="predicted"/>
<comment type="caution">
    <text evidence="1">The sequence shown here is derived from an EMBL/GenBank/DDBJ whole genome shotgun (WGS) entry which is preliminary data.</text>
</comment>
<gene>
    <name evidence="1" type="ORF">MLD38_010819</name>
</gene>
<sequence>MGHHSCCNQQKVKRGLWSPEEDEKLVRFITTHGYGCWSEVPEKAGLQRCGKSCRLRWINYLRPDIRRGRFSPEEEKLIISLHGVVGNRWAHIASHLPGRTDNEIKNYWNSWIKKKVRKSSGAAKTTQTTTTTTSISTNNFTSENPKLINNSDGVNPSNDRESIPPQHCSSPVKSSSPLCTHENVFFSPWHLFMFDAAVASLDGFTNENATTTQPELFLDSSAPFSTCEANNGAHQIQAATVVLAPPACDYTNNLNYLSPFIENKTVDRERGDDQFSLECLTRQDQSNDWVESQECSNYLFWESSIHEETLCGDDHFAEAPAATNTGLASLPSFPTSM</sequence>
<name>A0ACB9R272_9MYRT</name>
<evidence type="ECO:0000313" key="2">
    <source>
        <dbReference type="Proteomes" id="UP001057402"/>
    </source>
</evidence>